<sequence>MKKNKGMLILFLLLGWLAGTWIAKALEPVKAVSFLTASTPIKWSPSADLDIIIYDINLELHFSLLSLLGIIAAIWLYRRL</sequence>
<dbReference type="InterPro" id="IPR025470">
    <property type="entry name" value="DUF4321"/>
</dbReference>
<evidence type="ECO:0000313" key="3">
    <source>
        <dbReference type="EMBL" id="OOC58305.1"/>
    </source>
</evidence>
<dbReference type="AlphaFoldDB" id="A0A1B2DXF9"/>
<dbReference type="Proteomes" id="UP000189059">
    <property type="component" value="Unassembled WGS sequence"/>
</dbReference>
<feature type="transmembrane region" description="Helical" evidence="1">
    <location>
        <begin position="60"/>
        <end position="77"/>
    </location>
</feature>
<evidence type="ECO:0000313" key="2">
    <source>
        <dbReference type="EMBL" id="ANY72395.1"/>
    </source>
</evidence>
<dbReference type="KEGG" id="pib:BBD41_07260"/>
<accession>A0A1B2DXF9</accession>
<keyword evidence="1" id="KW-0812">Transmembrane</keyword>
<dbReference type="RefSeq" id="WP_007130730.1">
    <property type="nucleotide sequence ID" value="NZ_CP016809.1"/>
</dbReference>
<dbReference type="OrthoDB" id="2974387at2"/>
<name>A0A1B2DXF9_9BACL</name>
<reference evidence="3 4" key="2">
    <citation type="submission" date="2016-12" db="EMBL/GenBank/DDBJ databases">
        <title>Genome sequencing and description of Paenibacillus sp. nov. from high altitude lake in the Indian Trans- Himalayas.</title>
        <authorList>
            <person name="Kiran S."/>
            <person name="Swarnkar M.K."/>
            <person name="Rana A."/>
            <person name="Tewari R."/>
            <person name="Gulati A."/>
        </authorList>
    </citation>
    <scope>NUCLEOTIDE SEQUENCE [LARGE SCALE GENOMIC DNA]</scope>
    <source>
        <strain evidence="3 4">IHBB 9951</strain>
    </source>
</reference>
<proteinExistence type="predicted"/>
<keyword evidence="1" id="KW-1133">Transmembrane helix</keyword>
<evidence type="ECO:0008006" key="5">
    <source>
        <dbReference type="Google" id="ProtNLM"/>
    </source>
</evidence>
<dbReference type="Pfam" id="PF14209">
    <property type="entry name" value="DUF4321"/>
    <property type="match status" value="1"/>
</dbReference>
<protein>
    <recommendedName>
        <fullName evidence="5">DUF4321 domain-containing protein</fullName>
    </recommendedName>
</protein>
<keyword evidence="4" id="KW-1185">Reference proteome</keyword>
<dbReference type="GeneID" id="95405694"/>
<keyword evidence="1" id="KW-0472">Membrane</keyword>
<evidence type="ECO:0000256" key="1">
    <source>
        <dbReference type="SAM" id="Phobius"/>
    </source>
</evidence>
<gene>
    <name evidence="3" type="ORF">BBD40_21495</name>
    <name evidence="2" type="ORF">BBD41_07260</name>
</gene>
<evidence type="ECO:0000313" key="4">
    <source>
        <dbReference type="Proteomes" id="UP000189059"/>
    </source>
</evidence>
<reference evidence="2" key="1">
    <citation type="submission" date="2016-08" db="EMBL/GenBank/DDBJ databases">
        <title>Complete Genome Seqeunce of Paenibacillus sp. nov. IHBB 9852 from high altitute lake of Indian trans-Himalayas.</title>
        <authorList>
            <person name="Kiran S."/>
            <person name="Swarnkar M.K."/>
            <person name="Rana A."/>
            <person name="Tewari R."/>
            <person name="Gulati A."/>
        </authorList>
    </citation>
    <scope>NUCLEOTIDE SEQUENCE [LARGE SCALE GENOMIC DNA]</scope>
    <source>
        <strain evidence="2">IHBB 9852</strain>
    </source>
</reference>
<dbReference type="EMBL" id="CP016809">
    <property type="protein sequence ID" value="ANY72395.1"/>
    <property type="molecule type" value="Genomic_DNA"/>
</dbReference>
<dbReference type="EMBL" id="MRVI01000002">
    <property type="protein sequence ID" value="OOC58305.1"/>
    <property type="molecule type" value="Genomic_DNA"/>
</dbReference>
<organism evidence="2">
    <name type="scientific">Paenibacillus ihbetae</name>
    <dbReference type="NCBI Taxonomy" id="1870820"/>
    <lineage>
        <taxon>Bacteria</taxon>
        <taxon>Bacillati</taxon>
        <taxon>Bacillota</taxon>
        <taxon>Bacilli</taxon>
        <taxon>Bacillales</taxon>
        <taxon>Paenibacillaceae</taxon>
        <taxon>Paenibacillus</taxon>
    </lineage>
</organism>